<evidence type="ECO:0000256" key="1">
    <source>
        <dbReference type="ARBA" id="ARBA00022443"/>
    </source>
</evidence>
<evidence type="ECO:0000256" key="3">
    <source>
        <dbReference type="PROSITE-ProRule" id="PRU00192"/>
    </source>
</evidence>
<feature type="region of interest" description="Disordered" evidence="4">
    <location>
        <begin position="321"/>
        <end position="357"/>
    </location>
</feature>
<proteinExistence type="predicted"/>
<keyword evidence="1 3" id="KW-0728">SH3 domain</keyword>
<dbReference type="InterPro" id="IPR051759">
    <property type="entry name" value="LIM-SH3_domain_protein"/>
</dbReference>
<evidence type="ECO:0000313" key="8">
    <source>
        <dbReference type="Proteomes" id="UP000320333"/>
    </source>
</evidence>
<dbReference type="CDD" id="cd00174">
    <property type="entry name" value="SH3"/>
    <property type="match status" value="1"/>
</dbReference>
<comment type="caution">
    <text evidence="7">The sequence shown here is derived from an EMBL/GenBank/DDBJ whole genome shotgun (WGS) entry which is preliminary data.</text>
</comment>
<name>A0A507EXM1_9FUNG</name>
<feature type="transmembrane region" description="Helical" evidence="5">
    <location>
        <begin position="265"/>
        <end position="288"/>
    </location>
</feature>
<feature type="domain" description="SH3" evidence="6">
    <location>
        <begin position="434"/>
        <end position="495"/>
    </location>
</feature>
<accession>A0A507EXM1</accession>
<keyword evidence="5" id="KW-0472">Membrane</keyword>
<feature type="region of interest" description="Disordered" evidence="4">
    <location>
        <begin position="522"/>
        <end position="550"/>
    </location>
</feature>
<dbReference type="InterPro" id="IPR036028">
    <property type="entry name" value="SH3-like_dom_sf"/>
</dbReference>
<evidence type="ECO:0000313" key="7">
    <source>
        <dbReference type="EMBL" id="TPX68654.1"/>
    </source>
</evidence>
<dbReference type="PANTHER" id="PTHR46218">
    <property type="entry name" value="LASP"/>
    <property type="match status" value="1"/>
</dbReference>
<evidence type="ECO:0000256" key="5">
    <source>
        <dbReference type="SAM" id="Phobius"/>
    </source>
</evidence>
<protein>
    <recommendedName>
        <fullName evidence="6">SH3 domain-containing protein</fullName>
    </recommendedName>
</protein>
<dbReference type="SUPFAM" id="SSF50044">
    <property type="entry name" value="SH3-domain"/>
    <property type="match status" value="2"/>
</dbReference>
<dbReference type="OrthoDB" id="5340910at2759"/>
<dbReference type="PROSITE" id="PS50002">
    <property type="entry name" value="SH3"/>
    <property type="match status" value="2"/>
</dbReference>
<dbReference type="EMBL" id="QEAP01000345">
    <property type="protein sequence ID" value="TPX68654.1"/>
    <property type="molecule type" value="Genomic_DNA"/>
</dbReference>
<dbReference type="SMART" id="SM00326">
    <property type="entry name" value="SH3"/>
    <property type="match status" value="2"/>
</dbReference>
<feature type="compositionally biased region" description="Polar residues" evidence="4">
    <location>
        <begin position="537"/>
        <end position="550"/>
    </location>
</feature>
<feature type="domain" description="SH3" evidence="6">
    <location>
        <begin position="345"/>
        <end position="406"/>
    </location>
</feature>
<gene>
    <name evidence="7" type="ORF">CcCBS67573_g07097</name>
</gene>
<sequence length="550" mass="57769">MAALCLPLAASAMCPEFAAFQAYIPPGAPIRDIASFDSFVAQSFGAGFTDLVQRSSQGGYGCSGWNGTGMRYVHSIICAYYVQMGFSFSAQGSSSPCNAAAPQRIPVCSSTLDAFSAAWDAVFANPASCPSGMPASAQGYKSLLLASQQFTSTDAGCMVGVAEENGTCGYLTAAEAIAYCTAPINESQPCCTGVQGLPPKPTSTSTEAAVTTSAPALAAAPAIAKEKPTANAAGVDAINAPRVSTSTSPQLNQNVNPSNAPATGLSIGAISGISIGAIVVVAGALIAFRMHRKRSQTGSPLSDYKLNTMNVHKRSSDLELASNPSGMGYATPAPLTPSKTSAGPVGGQTREALSDYAPSQPDELAIKRRDKITIDYVYDDGWAVGFNNRTIKDGVFPIFVFEAPENDPFGKLQTNRTSSIYGVLPIQKPQDESILGQQHRAVFEFSPELDDEVAVRVGDTIILLKEFDDGWAFGKNARTGQSGLFPIDCIFGTPGNQPSTKNQRTSSIYAAAAGAPNNDILDDYASSSMNKRPDSEIQYQHSFQQKTARR</sequence>
<evidence type="ECO:0000259" key="6">
    <source>
        <dbReference type="PROSITE" id="PS50002"/>
    </source>
</evidence>
<organism evidence="7 8">
    <name type="scientific">Chytriomyces confervae</name>
    <dbReference type="NCBI Taxonomy" id="246404"/>
    <lineage>
        <taxon>Eukaryota</taxon>
        <taxon>Fungi</taxon>
        <taxon>Fungi incertae sedis</taxon>
        <taxon>Chytridiomycota</taxon>
        <taxon>Chytridiomycota incertae sedis</taxon>
        <taxon>Chytridiomycetes</taxon>
        <taxon>Chytridiales</taxon>
        <taxon>Chytriomycetaceae</taxon>
        <taxon>Chytriomyces</taxon>
    </lineage>
</organism>
<keyword evidence="8" id="KW-1185">Reference proteome</keyword>
<keyword evidence="5" id="KW-1133">Transmembrane helix</keyword>
<dbReference type="InterPro" id="IPR001452">
    <property type="entry name" value="SH3_domain"/>
</dbReference>
<dbReference type="Pfam" id="PF14604">
    <property type="entry name" value="SH3_9"/>
    <property type="match status" value="1"/>
</dbReference>
<dbReference type="Pfam" id="PF00018">
    <property type="entry name" value="SH3_1"/>
    <property type="match status" value="1"/>
</dbReference>
<dbReference type="Gene3D" id="2.30.30.40">
    <property type="entry name" value="SH3 Domains"/>
    <property type="match status" value="2"/>
</dbReference>
<keyword evidence="2" id="KW-0677">Repeat</keyword>
<dbReference type="AlphaFoldDB" id="A0A507EXM1"/>
<evidence type="ECO:0000256" key="2">
    <source>
        <dbReference type="ARBA" id="ARBA00022737"/>
    </source>
</evidence>
<evidence type="ECO:0000256" key="4">
    <source>
        <dbReference type="SAM" id="MobiDB-lite"/>
    </source>
</evidence>
<dbReference type="STRING" id="246404.A0A507EXM1"/>
<keyword evidence="5" id="KW-0812">Transmembrane</keyword>
<dbReference type="Proteomes" id="UP000320333">
    <property type="component" value="Unassembled WGS sequence"/>
</dbReference>
<reference evidence="7 8" key="1">
    <citation type="journal article" date="2019" name="Sci. Rep.">
        <title>Comparative genomics of chytrid fungi reveal insights into the obligate biotrophic and pathogenic lifestyle of Synchytrium endobioticum.</title>
        <authorList>
            <person name="van de Vossenberg B.T.L.H."/>
            <person name="Warris S."/>
            <person name="Nguyen H.D.T."/>
            <person name="van Gent-Pelzer M.P.E."/>
            <person name="Joly D.L."/>
            <person name="van de Geest H.C."/>
            <person name="Bonants P.J.M."/>
            <person name="Smith D.S."/>
            <person name="Levesque C.A."/>
            <person name="van der Lee T.A.J."/>
        </authorList>
    </citation>
    <scope>NUCLEOTIDE SEQUENCE [LARGE SCALE GENOMIC DNA]</scope>
    <source>
        <strain evidence="7 8">CBS 675.73</strain>
    </source>
</reference>
<dbReference type="PANTHER" id="PTHR46218:SF4">
    <property type="entry name" value="LIM AND SH3 DOMAIN PROTEIN LASP"/>
    <property type="match status" value="1"/>
</dbReference>